<feature type="transmembrane region" description="Helical" evidence="5">
    <location>
        <begin position="33"/>
        <end position="51"/>
    </location>
</feature>
<dbReference type="Proteomes" id="UP001165498">
    <property type="component" value="Unassembled WGS sequence"/>
</dbReference>
<comment type="caution">
    <text evidence="7">The sequence shown here is derived from an EMBL/GenBank/DDBJ whole genome shotgun (WGS) entry which is preliminary data.</text>
</comment>
<evidence type="ECO:0000256" key="3">
    <source>
        <dbReference type="ARBA" id="ARBA00022989"/>
    </source>
</evidence>
<proteinExistence type="predicted"/>
<keyword evidence="2 5" id="KW-0812">Transmembrane</keyword>
<evidence type="ECO:0000256" key="2">
    <source>
        <dbReference type="ARBA" id="ARBA00022692"/>
    </source>
</evidence>
<organism evidence="7 8">
    <name type="scientific">Tahibacter harae</name>
    <dbReference type="NCBI Taxonomy" id="2963937"/>
    <lineage>
        <taxon>Bacteria</taxon>
        <taxon>Pseudomonadati</taxon>
        <taxon>Pseudomonadota</taxon>
        <taxon>Gammaproteobacteria</taxon>
        <taxon>Lysobacterales</taxon>
        <taxon>Rhodanobacteraceae</taxon>
        <taxon>Tahibacter</taxon>
    </lineage>
</organism>
<evidence type="ECO:0000256" key="1">
    <source>
        <dbReference type="ARBA" id="ARBA00004370"/>
    </source>
</evidence>
<comment type="subcellular location">
    <subcellularLocation>
        <location evidence="1">Membrane</location>
    </subcellularLocation>
</comment>
<feature type="transmembrane region" description="Helical" evidence="5">
    <location>
        <begin position="9"/>
        <end position="27"/>
    </location>
</feature>
<evidence type="ECO:0000256" key="5">
    <source>
        <dbReference type="SAM" id="Phobius"/>
    </source>
</evidence>
<evidence type="ECO:0000256" key="4">
    <source>
        <dbReference type="ARBA" id="ARBA00023136"/>
    </source>
</evidence>
<dbReference type="InterPro" id="IPR006694">
    <property type="entry name" value="Fatty_acid_hydroxylase"/>
</dbReference>
<dbReference type="InterPro" id="IPR050307">
    <property type="entry name" value="Sterol_Desaturase_Related"/>
</dbReference>
<name>A0ABT1QMA7_9GAMM</name>
<sequence>MQWRTIVRYGAYPLVFGGAAAGVFAAADAAHTAGLRLALTAAGGLLAVALLERLQPFRPEWNQDHGDTWTDAIHLLVNLGLLSAAAGLLHALAGALPATAPWPRHWPVGVQIIAAGAVVDLGLYAMHRLSHRIAWLWRLHAIHHSAERLYWMNGERRHPLSAVLLAGPGLAATALLGAPPAVVSAWLTLLTVHLAFQHANLDYSLGPLRGILGVAESHRWHHKREYEDAEVNFGEFWLLWDRLFGTYRDPRTPLAANAVGLREAGFPATYAAQWRWPFARRTGRPPPA</sequence>
<feature type="transmembrane region" description="Helical" evidence="5">
    <location>
        <begin position="72"/>
        <end position="96"/>
    </location>
</feature>
<gene>
    <name evidence="7" type="ORF">NM961_02930</name>
</gene>
<keyword evidence="3 5" id="KW-1133">Transmembrane helix</keyword>
<reference evidence="7" key="1">
    <citation type="submission" date="2022-07" db="EMBL/GenBank/DDBJ databases">
        <title>Tahibacter sp., a new gammaproteobacterium isolated from the silt sample collected at pig farm.</title>
        <authorList>
            <person name="Chen H."/>
        </authorList>
    </citation>
    <scope>NUCLEOTIDE SEQUENCE</scope>
    <source>
        <strain evidence="7">P2K</strain>
    </source>
</reference>
<feature type="domain" description="Fatty acid hydroxylase" evidence="6">
    <location>
        <begin position="114"/>
        <end position="246"/>
    </location>
</feature>
<keyword evidence="8" id="KW-1185">Reference proteome</keyword>
<dbReference type="Pfam" id="PF04116">
    <property type="entry name" value="FA_hydroxylase"/>
    <property type="match status" value="1"/>
</dbReference>
<evidence type="ECO:0000313" key="8">
    <source>
        <dbReference type="Proteomes" id="UP001165498"/>
    </source>
</evidence>
<dbReference type="EMBL" id="JANFQO010000002">
    <property type="protein sequence ID" value="MCQ4163658.1"/>
    <property type="molecule type" value="Genomic_DNA"/>
</dbReference>
<evidence type="ECO:0000313" key="7">
    <source>
        <dbReference type="EMBL" id="MCQ4163658.1"/>
    </source>
</evidence>
<feature type="transmembrane region" description="Helical" evidence="5">
    <location>
        <begin position="108"/>
        <end position="126"/>
    </location>
</feature>
<evidence type="ECO:0000259" key="6">
    <source>
        <dbReference type="Pfam" id="PF04116"/>
    </source>
</evidence>
<accession>A0ABT1QMA7</accession>
<dbReference type="RefSeq" id="WP_255911083.1">
    <property type="nucleotide sequence ID" value="NZ_JANFQO010000002.1"/>
</dbReference>
<keyword evidence="4 5" id="KW-0472">Membrane</keyword>
<dbReference type="PANTHER" id="PTHR11863">
    <property type="entry name" value="STEROL DESATURASE"/>
    <property type="match status" value="1"/>
</dbReference>
<protein>
    <submittedName>
        <fullName evidence="7">Sterol desaturase family protein</fullName>
    </submittedName>
</protein>